<evidence type="ECO:0000256" key="6">
    <source>
        <dbReference type="ARBA" id="ARBA00023155"/>
    </source>
</evidence>
<dbReference type="PROSITE" id="PS50848">
    <property type="entry name" value="START"/>
    <property type="match status" value="1"/>
</dbReference>
<sequence>FEASLMKERTRDEPDGKSGTDDLNGLGLTNKSSSNKEKYHRHKSFQIQELEDYFKKNPHPDEKGRLELAKRLGLESRQVKFWFQNRRTQLKTQLERHENLILKQENEKLCHENIVLRDAVRSPMCDTCGGPAVLQEVPPEQLHLLIENARLKDELERLGVVVTKFLNGTDGLMMPSVGCYSKLDLAVGRGNNGSSWDHLMFPIGLELGNRVFSTPHPNVDSPFDKSVFLQLAVAAMEELMKLAQLAEPLWLKRPDGNVEFLNLDEYARTFTPCLGIKPAHFATEATRATGTAFITGVALVEALMDANQWTEMFPLSIGRATSDAIYSIIPGNRDGSLHLVQAEFQILSPLVGARSAKFIRFSKQHGEDMWAVVDVSIDDLLGQQGNCRRLPSGCIVQDLQNGYSKVMWIEHTEYDETGINHLFQPVIQSGTALGAQKWLHDLQMRCQLPFKIMSSGGDQPSGLSPGGKKSIVRLAQRMSRGFCSGICGTGHQWEMVQNTDDTMLMIRKSTTDNGEPPGVILSAATTVHVPVSPGHLLEFLQNEKTRGLWDSLSEDEAMQQMVEIYKGQDSSNSISLLRARVPSSNSTQSSVLVLQETTTDVSGSLLVSAPVDAPAMNVVMNGGDPSGVAILPSGFSIIPECCSLDSGGQDEGSLLTVGFQILVNSLSTSKLTMESVDTVKSLIARRLHGIKTGL</sequence>
<evidence type="ECO:0000256" key="4">
    <source>
        <dbReference type="ARBA" id="ARBA00023054"/>
    </source>
</evidence>
<dbReference type="GO" id="GO:0005634">
    <property type="term" value="C:nucleus"/>
    <property type="evidence" value="ECO:0007669"/>
    <property type="project" value="UniProtKB-SubCell"/>
</dbReference>
<evidence type="ECO:0000313" key="14">
    <source>
        <dbReference type="EMBL" id="EPS70568.1"/>
    </source>
</evidence>
<dbReference type="SUPFAM" id="SSF46689">
    <property type="entry name" value="Homeodomain-like"/>
    <property type="match status" value="1"/>
</dbReference>
<feature type="region of interest" description="Disordered" evidence="11">
    <location>
        <begin position="1"/>
        <end position="42"/>
    </location>
</feature>
<evidence type="ECO:0000256" key="7">
    <source>
        <dbReference type="ARBA" id="ARBA00023163"/>
    </source>
</evidence>
<gene>
    <name evidence="14" type="ORF">M569_04189</name>
</gene>
<feature type="compositionally biased region" description="Basic and acidic residues" evidence="11">
    <location>
        <begin position="1"/>
        <end position="20"/>
    </location>
</feature>
<evidence type="ECO:0000256" key="10">
    <source>
        <dbReference type="RuleBase" id="RU000682"/>
    </source>
</evidence>
<dbReference type="Proteomes" id="UP000015453">
    <property type="component" value="Unassembled WGS sequence"/>
</dbReference>
<evidence type="ECO:0000256" key="1">
    <source>
        <dbReference type="ARBA" id="ARBA00004123"/>
    </source>
</evidence>
<feature type="domain" description="START" evidence="13">
    <location>
        <begin position="221"/>
        <end position="447"/>
    </location>
</feature>
<evidence type="ECO:0000256" key="5">
    <source>
        <dbReference type="ARBA" id="ARBA00023125"/>
    </source>
</evidence>
<feature type="domain" description="Homeobox" evidence="12">
    <location>
        <begin position="33"/>
        <end position="93"/>
    </location>
</feature>
<dbReference type="Pfam" id="PF00046">
    <property type="entry name" value="Homeodomain"/>
    <property type="match status" value="1"/>
</dbReference>
<dbReference type="PROSITE" id="PS00027">
    <property type="entry name" value="HOMEOBOX_1"/>
    <property type="match status" value="1"/>
</dbReference>
<dbReference type="InterPro" id="IPR042160">
    <property type="entry name" value="HD-Zip_IV"/>
</dbReference>
<keyword evidence="4" id="KW-0175">Coiled coil</keyword>
<proteinExistence type="inferred from homology"/>
<feature type="non-terminal residue" evidence="14">
    <location>
        <position position="694"/>
    </location>
</feature>
<dbReference type="EMBL" id="AUSU01001639">
    <property type="protein sequence ID" value="EPS70568.1"/>
    <property type="molecule type" value="Genomic_DNA"/>
</dbReference>
<keyword evidence="15" id="KW-1185">Reference proteome</keyword>
<dbReference type="InterPro" id="IPR057993">
    <property type="entry name" value="HD-Zip_IV_C"/>
</dbReference>
<dbReference type="InterPro" id="IPR009057">
    <property type="entry name" value="Homeodomain-like_sf"/>
</dbReference>
<dbReference type="GO" id="GO:0003677">
    <property type="term" value="F:DNA binding"/>
    <property type="evidence" value="ECO:0007669"/>
    <property type="project" value="UniProtKB-UniRule"/>
</dbReference>
<dbReference type="InterPro" id="IPR017970">
    <property type="entry name" value="Homeobox_CS"/>
</dbReference>
<evidence type="ECO:0000259" key="12">
    <source>
        <dbReference type="PROSITE" id="PS50071"/>
    </source>
</evidence>
<dbReference type="PROSITE" id="PS50071">
    <property type="entry name" value="HOMEOBOX_2"/>
    <property type="match status" value="1"/>
</dbReference>
<keyword evidence="6 9" id="KW-0371">Homeobox</keyword>
<dbReference type="InterPro" id="IPR002913">
    <property type="entry name" value="START_lipid-bd_dom"/>
</dbReference>
<comment type="caution">
    <text evidence="14">The sequence shown here is derived from an EMBL/GenBank/DDBJ whole genome shotgun (WGS) entry which is preliminary data.</text>
</comment>
<comment type="subcellular location">
    <subcellularLocation>
        <location evidence="1 9 10">Nucleus</location>
    </subcellularLocation>
</comment>
<keyword evidence="3" id="KW-0805">Transcription regulation</keyword>
<dbReference type="GO" id="GO:0000981">
    <property type="term" value="F:DNA-binding transcription factor activity, RNA polymerase II-specific"/>
    <property type="evidence" value="ECO:0007669"/>
    <property type="project" value="InterPro"/>
</dbReference>
<comment type="similarity">
    <text evidence="2">Belongs to the HD-ZIP homeobox family. Class IV subfamily.</text>
</comment>
<evidence type="ECO:0000259" key="13">
    <source>
        <dbReference type="PROSITE" id="PS50848"/>
    </source>
</evidence>
<dbReference type="SUPFAM" id="SSF55961">
    <property type="entry name" value="Bet v1-like"/>
    <property type="match status" value="2"/>
</dbReference>
<protein>
    <submittedName>
        <fullName evidence="14">Uncharacterized protein</fullName>
    </submittedName>
</protein>
<dbReference type="CDD" id="cd00086">
    <property type="entry name" value="homeodomain"/>
    <property type="match status" value="1"/>
</dbReference>
<organism evidence="14 15">
    <name type="scientific">Genlisea aurea</name>
    <dbReference type="NCBI Taxonomy" id="192259"/>
    <lineage>
        <taxon>Eukaryota</taxon>
        <taxon>Viridiplantae</taxon>
        <taxon>Streptophyta</taxon>
        <taxon>Embryophyta</taxon>
        <taxon>Tracheophyta</taxon>
        <taxon>Spermatophyta</taxon>
        <taxon>Magnoliopsida</taxon>
        <taxon>eudicotyledons</taxon>
        <taxon>Gunneridae</taxon>
        <taxon>Pentapetalae</taxon>
        <taxon>asterids</taxon>
        <taxon>lamiids</taxon>
        <taxon>Lamiales</taxon>
        <taxon>Lentibulariaceae</taxon>
        <taxon>Genlisea</taxon>
    </lineage>
</organism>
<keyword evidence="8 9" id="KW-0539">Nucleus</keyword>
<dbReference type="Gene3D" id="1.10.10.60">
    <property type="entry name" value="Homeodomain-like"/>
    <property type="match status" value="1"/>
</dbReference>
<dbReference type="PANTHER" id="PTHR45654">
    <property type="entry name" value="HOMEOBOX-LEUCINE ZIPPER PROTEIN MERISTEM L1"/>
    <property type="match status" value="1"/>
</dbReference>
<dbReference type="Pfam" id="PF25797">
    <property type="entry name" value="PDF2_C"/>
    <property type="match status" value="1"/>
</dbReference>
<dbReference type="FunFam" id="1.10.10.60:FF:000229">
    <property type="entry name" value="Homeobox-leucine zipper protein HDG1"/>
    <property type="match status" value="1"/>
</dbReference>
<accession>S8E498</accession>
<feature type="DNA-binding region" description="Homeobox" evidence="9">
    <location>
        <begin position="35"/>
        <end position="94"/>
    </location>
</feature>
<name>S8E498_9LAMI</name>
<evidence type="ECO:0000256" key="2">
    <source>
        <dbReference type="ARBA" id="ARBA00006789"/>
    </source>
</evidence>
<evidence type="ECO:0000256" key="3">
    <source>
        <dbReference type="ARBA" id="ARBA00023015"/>
    </source>
</evidence>
<dbReference type="AlphaFoldDB" id="S8E498"/>
<dbReference type="GO" id="GO:0008289">
    <property type="term" value="F:lipid binding"/>
    <property type="evidence" value="ECO:0007669"/>
    <property type="project" value="InterPro"/>
</dbReference>
<dbReference type="PANTHER" id="PTHR45654:SF111">
    <property type="entry name" value="HOMEOBOX-LEUCINE ZIPPER PROTEIN ROC6"/>
    <property type="match status" value="1"/>
</dbReference>
<dbReference type="OrthoDB" id="6159439at2759"/>
<evidence type="ECO:0000313" key="15">
    <source>
        <dbReference type="Proteomes" id="UP000015453"/>
    </source>
</evidence>
<reference evidence="14 15" key="1">
    <citation type="journal article" date="2013" name="BMC Genomics">
        <title>The miniature genome of a carnivorous plant Genlisea aurea contains a low number of genes and short non-coding sequences.</title>
        <authorList>
            <person name="Leushkin E.V."/>
            <person name="Sutormin R.A."/>
            <person name="Nabieva E.R."/>
            <person name="Penin A.A."/>
            <person name="Kondrashov A.S."/>
            <person name="Logacheva M.D."/>
        </authorList>
    </citation>
    <scope>NUCLEOTIDE SEQUENCE [LARGE SCALE GENOMIC DNA]</scope>
</reference>
<dbReference type="SMART" id="SM00234">
    <property type="entry name" value="START"/>
    <property type="match status" value="1"/>
</dbReference>
<evidence type="ECO:0000256" key="9">
    <source>
        <dbReference type="PROSITE-ProRule" id="PRU00108"/>
    </source>
</evidence>
<feature type="non-terminal residue" evidence="14">
    <location>
        <position position="1"/>
    </location>
</feature>
<dbReference type="Pfam" id="PF01852">
    <property type="entry name" value="START"/>
    <property type="match status" value="1"/>
</dbReference>
<dbReference type="SMART" id="SM00389">
    <property type="entry name" value="HOX"/>
    <property type="match status" value="1"/>
</dbReference>
<evidence type="ECO:0000256" key="8">
    <source>
        <dbReference type="ARBA" id="ARBA00023242"/>
    </source>
</evidence>
<dbReference type="InterPro" id="IPR001356">
    <property type="entry name" value="HD"/>
</dbReference>
<keyword evidence="5 9" id="KW-0238">DNA-binding</keyword>
<dbReference type="CDD" id="cd08875">
    <property type="entry name" value="START_ArGLABRA2_like"/>
    <property type="match status" value="1"/>
</dbReference>
<keyword evidence="7" id="KW-0804">Transcription</keyword>
<evidence type="ECO:0000256" key="11">
    <source>
        <dbReference type="SAM" id="MobiDB-lite"/>
    </source>
</evidence>